<organism evidence="7 8">
    <name type="scientific">Engelhardtia mirabilis</name>
    <dbReference type="NCBI Taxonomy" id="2528011"/>
    <lineage>
        <taxon>Bacteria</taxon>
        <taxon>Pseudomonadati</taxon>
        <taxon>Planctomycetota</taxon>
        <taxon>Planctomycetia</taxon>
        <taxon>Planctomycetia incertae sedis</taxon>
        <taxon>Engelhardtia</taxon>
    </lineage>
</organism>
<dbReference type="Gene3D" id="1.10.443.10">
    <property type="entry name" value="Intergrase catalytic core"/>
    <property type="match status" value="1"/>
</dbReference>
<dbReference type="GO" id="GO:0006310">
    <property type="term" value="P:DNA recombination"/>
    <property type="evidence" value="ECO:0007669"/>
    <property type="project" value="UniProtKB-KW"/>
</dbReference>
<dbReference type="PROSITE" id="PS51900">
    <property type="entry name" value="CB"/>
    <property type="match status" value="1"/>
</dbReference>
<evidence type="ECO:0000256" key="3">
    <source>
        <dbReference type="ARBA" id="ARBA00023172"/>
    </source>
</evidence>
<feature type="domain" description="Tyr recombinase" evidence="5">
    <location>
        <begin position="115"/>
        <end position="291"/>
    </location>
</feature>
<dbReference type="InterPro" id="IPR004107">
    <property type="entry name" value="Integrase_SAM-like_N"/>
</dbReference>
<dbReference type="InterPro" id="IPR002104">
    <property type="entry name" value="Integrase_catalytic"/>
</dbReference>
<dbReference type="Pfam" id="PF00589">
    <property type="entry name" value="Phage_integrase"/>
    <property type="match status" value="1"/>
</dbReference>
<evidence type="ECO:0000259" key="6">
    <source>
        <dbReference type="PROSITE" id="PS51900"/>
    </source>
</evidence>
<keyword evidence="8" id="KW-1185">Reference proteome</keyword>
<dbReference type="InterPro" id="IPR013762">
    <property type="entry name" value="Integrase-like_cat_sf"/>
</dbReference>
<keyword evidence="3" id="KW-0233">DNA recombination</keyword>
<evidence type="ECO:0000259" key="5">
    <source>
        <dbReference type="PROSITE" id="PS51898"/>
    </source>
</evidence>
<dbReference type="SUPFAM" id="SSF56349">
    <property type="entry name" value="DNA breaking-rejoining enzymes"/>
    <property type="match status" value="1"/>
</dbReference>
<dbReference type="Gene3D" id="1.10.150.130">
    <property type="match status" value="1"/>
</dbReference>
<dbReference type="InterPro" id="IPR044068">
    <property type="entry name" value="CB"/>
</dbReference>
<dbReference type="PANTHER" id="PTHR30349:SF90">
    <property type="entry name" value="TYROSINE RECOMBINASE XERD"/>
    <property type="match status" value="1"/>
</dbReference>
<dbReference type="PANTHER" id="PTHR30349">
    <property type="entry name" value="PHAGE INTEGRASE-RELATED"/>
    <property type="match status" value="1"/>
</dbReference>
<dbReference type="InterPro" id="IPR011010">
    <property type="entry name" value="DNA_brk_join_enz"/>
</dbReference>
<evidence type="ECO:0000256" key="2">
    <source>
        <dbReference type="ARBA" id="ARBA00023125"/>
    </source>
</evidence>
<reference evidence="7 8" key="1">
    <citation type="submission" date="2019-02" db="EMBL/GenBank/DDBJ databases">
        <title>Deep-cultivation of Planctomycetes and their phenomic and genomic characterization uncovers novel biology.</title>
        <authorList>
            <person name="Wiegand S."/>
            <person name="Jogler M."/>
            <person name="Boedeker C."/>
            <person name="Pinto D."/>
            <person name="Vollmers J."/>
            <person name="Rivas-Marin E."/>
            <person name="Kohn T."/>
            <person name="Peeters S.H."/>
            <person name="Heuer A."/>
            <person name="Rast P."/>
            <person name="Oberbeckmann S."/>
            <person name="Bunk B."/>
            <person name="Jeske O."/>
            <person name="Meyerdierks A."/>
            <person name="Storesund J.E."/>
            <person name="Kallscheuer N."/>
            <person name="Luecker S."/>
            <person name="Lage O.M."/>
            <person name="Pohl T."/>
            <person name="Merkel B.J."/>
            <person name="Hornburger P."/>
            <person name="Mueller R.-W."/>
            <person name="Bruemmer F."/>
            <person name="Labrenz M."/>
            <person name="Spormann A.M."/>
            <person name="Op den Camp H."/>
            <person name="Overmann J."/>
            <person name="Amann R."/>
            <person name="Jetten M.S.M."/>
            <person name="Mascher T."/>
            <person name="Medema M.H."/>
            <person name="Devos D.P."/>
            <person name="Kaster A.-K."/>
            <person name="Ovreas L."/>
            <person name="Rohde M."/>
            <person name="Galperin M.Y."/>
            <person name="Jogler C."/>
        </authorList>
    </citation>
    <scope>NUCLEOTIDE SEQUENCE [LARGE SCALE GENOMIC DNA]</scope>
    <source>
        <strain evidence="7 8">Pla133</strain>
    </source>
</reference>
<dbReference type="InterPro" id="IPR010998">
    <property type="entry name" value="Integrase_recombinase_N"/>
</dbReference>
<accession>A0A518BH16</accession>
<dbReference type="KEGG" id="pbap:Pla133_13100"/>
<keyword evidence="1" id="KW-0229">DNA integration</keyword>
<name>A0A518BH16_9BACT</name>
<dbReference type="RefSeq" id="WP_145063603.1">
    <property type="nucleotide sequence ID" value="NZ_CP036287.1"/>
</dbReference>
<dbReference type="AlphaFoldDB" id="A0A518BH16"/>
<evidence type="ECO:0000313" key="8">
    <source>
        <dbReference type="Proteomes" id="UP000316921"/>
    </source>
</evidence>
<dbReference type="Pfam" id="PF02899">
    <property type="entry name" value="Phage_int_SAM_1"/>
    <property type="match status" value="1"/>
</dbReference>
<sequence>MDFATAVTRHRAQLLANGRSQHTLEQYHRHLQALARWLAACARDTGDVADIDHLALADFLASPEALLRPDGRAKKTTSVNALRNSLRGFFRYLHSSGVLADDPGRLLARARAGEGPPEALVDADQERLLQALAAEQSPAGLRDHALFRLLLSTGVRLGSALALEVGDLDLDRGEALLRRCKGGQIQRVFLPEATVGALQQHLGPRAAGAVFPGQAGAPMTARHAQRRLDHWLDKAGCHPSSPHRLRHAFALGLYARTRDVLLVQRALGHRSIESTLRYARATDDELRLAIRGR</sequence>
<evidence type="ECO:0000256" key="1">
    <source>
        <dbReference type="ARBA" id="ARBA00022908"/>
    </source>
</evidence>
<evidence type="ECO:0000313" key="7">
    <source>
        <dbReference type="EMBL" id="QDU66244.1"/>
    </source>
</evidence>
<proteinExistence type="predicted"/>
<dbReference type="PROSITE" id="PS51898">
    <property type="entry name" value="TYR_RECOMBINASE"/>
    <property type="match status" value="1"/>
</dbReference>
<dbReference type="GO" id="GO:0015074">
    <property type="term" value="P:DNA integration"/>
    <property type="evidence" value="ECO:0007669"/>
    <property type="project" value="UniProtKB-KW"/>
</dbReference>
<protein>
    <submittedName>
        <fullName evidence="7">Tyrosine recombinase XerD</fullName>
    </submittedName>
</protein>
<feature type="domain" description="Core-binding (CB)" evidence="6">
    <location>
        <begin position="1"/>
        <end position="94"/>
    </location>
</feature>
<dbReference type="GO" id="GO:0003677">
    <property type="term" value="F:DNA binding"/>
    <property type="evidence" value="ECO:0007669"/>
    <property type="project" value="UniProtKB-UniRule"/>
</dbReference>
<gene>
    <name evidence="7" type="primary">xerD_2</name>
    <name evidence="7" type="ORF">Pla133_13100</name>
</gene>
<dbReference type="Proteomes" id="UP000316921">
    <property type="component" value="Chromosome"/>
</dbReference>
<dbReference type="EMBL" id="CP036287">
    <property type="protein sequence ID" value="QDU66244.1"/>
    <property type="molecule type" value="Genomic_DNA"/>
</dbReference>
<evidence type="ECO:0000256" key="4">
    <source>
        <dbReference type="PROSITE-ProRule" id="PRU01248"/>
    </source>
</evidence>
<keyword evidence="2 4" id="KW-0238">DNA-binding</keyword>
<dbReference type="InterPro" id="IPR050090">
    <property type="entry name" value="Tyrosine_recombinase_XerCD"/>
</dbReference>